<dbReference type="Proteomes" id="UP001500469">
    <property type="component" value="Unassembled WGS sequence"/>
</dbReference>
<name>A0ABN1N4G7_9BACT</name>
<dbReference type="RefSeq" id="WP_343854367.1">
    <property type="nucleotide sequence ID" value="NZ_BAAAFI010000047.1"/>
</dbReference>
<dbReference type="PROSITE" id="PS51257">
    <property type="entry name" value="PROKAR_LIPOPROTEIN"/>
    <property type="match status" value="1"/>
</dbReference>
<gene>
    <name evidence="1" type="ORF">GCM10009119_37810</name>
</gene>
<organism evidence="1 2">
    <name type="scientific">Algoriphagus jejuensis</name>
    <dbReference type="NCBI Taxonomy" id="419934"/>
    <lineage>
        <taxon>Bacteria</taxon>
        <taxon>Pseudomonadati</taxon>
        <taxon>Bacteroidota</taxon>
        <taxon>Cytophagia</taxon>
        <taxon>Cytophagales</taxon>
        <taxon>Cyclobacteriaceae</taxon>
        <taxon>Algoriphagus</taxon>
    </lineage>
</organism>
<reference evidence="1 2" key="1">
    <citation type="journal article" date="2019" name="Int. J. Syst. Evol. Microbiol.">
        <title>The Global Catalogue of Microorganisms (GCM) 10K type strain sequencing project: providing services to taxonomists for standard genome sequencing and annotation.</title>
        <authorList>
            <consortium name="The Broad Institute Genomics Platform"/>
            <consortium name="The Broad Institute Genome Sequencing Center for Infectious Disease"/>
            <person name="Wu L."/>
            <person name="Ma J."/>
        </authorList>
    </citation>
    <scope>NUCLEOTIDE SEQUENCE [LARGE SCALE GENOMIC DNA]</scope>
    <source>
        <strain evidence="1 2">JCM 16112</strain>
    </source>
</reference>
<comment type="caution">
    <text evidence="1">The sequence shown here is derived from an EMBL/GenBank/DDBJ whole genome shotgun (WGS) entry which is preliminary data.</text>
</comment>
<keyword evidence="2" id="KW-1185">Reference proteome</keyword>
<evidence type="ECO:0008006" key="3">
    <source>
        <dbReference type="Google" id="ProtNLM"/>
    </source>
</evidence>
<dbReference type="InterPro" id="IPR046713">
    <property type="entry name" value="DUF6786"/>
</dbReference>
<protein>
    <recommendedName>
        <fullName evidence="3">Lipoprotein</fullName>
    </recommendedName>
</protein>
<evidence type="ECO:0000313" key="2">
    <source>
        <dbReference type="Proteomes" id="UP001500469"/>
    </source>
</evidence>
<evidence type="ECO:0000313" key="1">
    <source>
        <dbReference type="EMBL" id="GAA0880811.1"/>
    </source>
</evidence>
<dbReference type="EMBL" id="BAAAFI010000047">
    <property type="protein sequence ID" value="GAA0880811.1"/>
    <property type="molecule type" value="Genomic_DNA"/>
</dbReference>
<sequence length="423" mass="46454">MSSRSFLFVLVLAFAGSCKPQGSADLDTASSVPQDYISYSDEVSFLEEFIPLTELSDPEGKGKVAVSAALQGRVMTSSSSGDEGRSYGWVNRELFASGDTLEHMNAYGGEERFWLGPEGGQFSVFFKKGDEFTLDNWYTPHLIDLETFEIKEQTASSIVFTKEATLTNYSGFQFDLGIERKVEVLSPKEIFGQFGIDPSTEIKAVAYQTTNTLKNIGSEDWRKETGLLSIWLLGMFNPSPATTIIIPFYPGADQDLGMPVNDSYFGKVPAERLVVKDSVLYFSGDGTFRSKIGLSPARAKNILGSYDATNHILTIVTYNQPKGVSDYVNSMWEIQDSPYSGDVINSYNDGPPAPGEKPMGPFYELETSSPALALRSGQTGTHVQLTCHFEGDEEVLDRLARQLLGVSLEEVSKAFNSNLVSND</sequence>
<proteinExistence type="predicted"/>
<accession>A0ABN1N4G7</accession>
<dbReference type="Pfam" id="PF20583">
    <property type="entry name" value="DUF6786"/>
    <property type="match status" value="1"/>
</dbReference>